<dbReference type="Pfam" id="PF00128">
    <property type="entry name" value="Alpha-amylase"/>
    <property type="match status" value="1"/>
</dbReference>
<dbReference type="Gene3D" id="2.60.40.10">
    <property type="entry name" value="Immunoglobulins"/>
    <property type="match status" value="2"/>
</dbReference>
<evidence type="ECO:0000313" key="4">
    <source>
        <dbReference type="EMBL" id="MCP9292937.1"/>
    </source>
</evidence>
<dbReference type="RefSeq" id="WP_255135837.1">
    <property type="nucleotide sequence ID" value="NZ_JANDBC010000003.1"/>
</dbReference>
<dbReference type="EMBL" id="JANDBC010000003">
    <property type="protein sequence ID" value="MCP9292937.1"/>
    <property type="molecule type" value="Genomic_DNA"/>
</dbReference>
<dbReference type="PANTHER" id="PTHR43002">
    <property type="entry name" value="GLYCOGEN DEBRANCHING ENZYME"/>
    <property type="match status" value="1"/>
</dbReference>
<keyword evidence="4" id="KW-0378">Hydrolase</keyword>
<keyword evidence="5" id="KW-1185">Reference proteome</keyword>
<dbReference type="AlphaFoldDB" id="A0A9X2L5Y5"/>
<dbReference type="Proteomes" id="UP001139125">
    <property type="component" value="Unassembled WGS sequence"/>
</dbReference>
<proteinExistence type="inferred from homology"/>
<evidence type="ECO:0000313" key="5">
    <source>
        <dbReference type="Proteomes" id="UP001139125"/>
    </source>
</evidence>
<dbReference type="InterPro" id="IPR013783">
    <property type="entry name" value="Ig-like_fold"/>
</dbReference>
<dbReference type="SUPFAM" id="SSF81296">
    <property type="entry name" value="E set domains"/>
    <property type="match status" value="1"/>
</dbReference>
<comment type="similarity">
    <text evidence="1">Belongs to the glycosyl hydrolase 13 family.</text>
</comment>
<sequence>MKYLKSILLLLVFLLTQSISVAQSTIDVTFRYYPNDDAVRAFVPGEFNNWGNNSSGRISTTDGSLMEEDQANGFWYKTISLTVGGGNSTYEGRSGYAYKFHEQYNASGSEWQWFTDPLNDIAIGNNNDSFIEVTTPLIFQLQPSNNQIVGEEDEIWATVASTDSDPIDLNASEFIVNGTSEGSFAGKYDTERQLFSITDLSSASLTVGENTIKLVAVTESGATRTDSVTFAYLPDVSPEKADRPQGLQDGITYSQDGTTATLSLFAPGKDYVFALGDFNEWKVDENYLMKKDSLNPDSVWHWIEITGLTPGEEYGMQYLVDGELRISDPYSELVLDPFNDQYIPESTFPNLLAYPSDKTQGWVTVLQPGKDEYQWEATDYQRPEKTEMVIYELLIRDFLSTKNFQTLTDTLDYLENLGVNAIELMPVSEFDGNLSWGYNPNHHLALDKFYGTPTAFKKFVDEAHKRDMAVILDVVMNHATGANPLYQLYGNDDDYYFNSQPRHAFNVFNDFDHSYSATQYYTKRMIEHWINEYEIDGFRWDLTKGFTQNCTESNGSCTSAYQQDRVDLLKKYADYQWAADPDFIVIFEHLGTENEEKEWANYRVHEGKGVMLWGNMNFAYGEASMGYNENGKSNLFGVLSASRSSFQQRHLVGYMESHDEQWLMLKKKKFGNSSGNYDIKDLGTALARQKLVGAFFFPMPGPKMIWQFGELGYGWGEDECLKPGGSSNGDCLASDPGRVSEKPIRWNYYDDNERLKVYKTWSSLINLRKSSPVFTNPDASSYKLSEAIKIYVLQHDDSDALVVGNFGVTEADAEVTFPASGEWYNFFEGTSITVGDPNMTFTLAPGEFRIYTTRQFETPEEGLLTSAENASGDDLPDSFRLKQNYPNPFNPSTTIAFDVAKAGVVKLEVFDVLGRKVTELVNGRKAASSYSVSFNADNLGSGMYIYRLQAGEKVFTQKMMLVK</sequence>
<dbReference type="SUPFAM" id="SSF51445">
    <property type="entry name" value="(Trans)glycosidases"/>
    <property type="match status" value="1"/>
</dbReference>
<reference evidence="4" key="1">
    <citation type="submission" date="2022-06" db="EMBL/GenBank/DDBJ databases">
        <title>Gracilimonas sp. CAU 1638 isolated from sea sediment.</title>
        <authorList>
            <person name="Kim W."/>
        </authorList>
    </citation>
    <scope>NUCLEOTIDE SEQUENCE</scope>
    <source>
        <strain evidence="4">CAU 1638</strain>
    </source>
</reference>
<organism evidence="4 5">
    <name type="scientific">Gracilimonas sediminicola</name>
    <dbReference type="NCBI Taxonomy" id="2952158"/>
    <lineage>
        <taxon>Bacteria</taxon>
        <taxon>Pseudomonadati</taxon>
        <taxon>Balneolota</taxon>
        <taxon>Balneolia</taxon>
        <taxon>Balneolales</taxon>
        <taxon>Balneolaceae</taxon>
        <taxon>Gracilimonas</taxon>
    </lineage>
</organism>
<dbReference type="Pfam" id="PF18962">
    <property type="entry name" value="Por_Secre_tail"/>
    <property type="match status" value="1"/>
</dbReference>
<dbReference type="CDD" id="cd11350">
    <property type="entry name" value="AmyAc_4"/>
    <property type="match status" value="1"/>
</dbReference>
<dbReference type="GO" id="GO:0005975">
    <property type="term" value="P:carbohydrate metabolic process"/>
    <property type="evidence" value="ECO:0007669"/>
    <property type="project" value="InterPro"/>
</dbReference>
<feature type="chain" id="PRO_5040842896" evidence="2">
    <location>
        <begin position="23"/>
        <end position="963"/>
    </location>
</feature>
<evidence type="ECO:0000256" key="1">
    <source>
        <dbReference type="ARBA" id="ARBA00008061"/>
    </source>
</evidence>
<dbReference type="Gene3D" id="3.20.20.80">
    <property type="entry name" value="Glycosidases"/>
    <property type="match status" value="1"/>
</dbReference>
<gene>
    <name evidence="4" type="ORF">NM125_15205</name>
</gene>
<feature type="signal peptide" evidence="2">
    <location>
        <begin position="1"/>
        <end position="22"/>
    </location>
</feature>
<keyword evidence="2" id="KW-0732">Signal</keyword>
<protein>
    <submittedName>
        <fullName evidence="4">Alpha-amylase family glycosyl hydrolase</fullName>
    </submittedName>
</protein>
<accession>A0A9X2L5Y5</accession>
<dbReference type="SMART" id="SM00642">
    <property type="entry name" value="Aamy"/>
    <property type="match status" value="1"/>
</dbReference>
<name>A0A9X2L5Y5_9BACT</name>
<dbReference type="InterPro" id="IPR006047">
    <property type="entry name" value="GH13_cat_dom"/>
</dbReference>
<dbReference type="InterPro" id="IPR017853">
    <property type="entry name" value="GH"/>
</dbReference>
<dbReference type="InterPro" id="IPR026444">
    <property type="entry name" value="Secre_tail"/>
</dbReference>
<evidence type="ECO:0000259" key="3">
    <source>
        <dbReference type="SMART" id="SM00642"/>
    </source>
</evidence>
<dbReference type="NCBIfam" id="TIGR04183">
    <property type="entry name" value="Por_Secre_tail"/>
    <property type="match status" value="1"/>
</dbReference>
<feature type="domain" description="Glycosyl hydrolase family 13 catalytic" evidence="3">
    <location>
        <begin position="392"/>
        <end position="768"/>
    </location>
</feature>
<evidence type="ECO:0000256" key="2">
    <source>
        <dbReference type="SAM" id="SignalP"/>
    </source>
</evidence>
<dbReference type="GO" id="GO:0016787">
    <property type="term" value="F:hydrolase activity"/>
    <property type="evidence" value="ECO:0007669"/>
    <property type="project" value="UniProtKB-KW"/>
</dbReference>
<comment type="caution">
    <text evidence="4">The sequence shown here is derived from an EMBL/GenBank/DDBJ whole genome shotgun (WGS) entry which is preliminary data.</text>
</comment>
<dbReference type="InterPro" id="IPR014756">
    <property type="entry name" value="Ig_E-set"/>
</dbReference>
<dbReference type="Gene3D" id="2.60.40.4070">
    <property type="match status" value="1"/>
</dbReference>